<dbReference type="GO" id="GO:0019441">
    <property type="term" value="P:L-tryptophan catabolic process to kynurenine"/>
    <property type="evidence" value="ECO:0007669"/>
    <property type="project" value="InterPro"/>
</dbReference>
<name>A0A4Q2S1T4_9ACTN</name>
<organism evidence="1 2">
    <name type="scientific">Nocardioides oleivorans</name>
    <dbReference type="NCBI Taxonomy" id="273676"/>
    <lineage>
        <taxon>Bacteria</taxon>
        <taxon>Bacillati</taxon>
        <taxon>Actinomycetota</taxon>
        <taxon>Actinomycetes</taxon>
        <taxon>Propionibacteriales</taxon>
        <taxon>Nocardioidaceae</taxon>
        <taxon>Nocardioides</taxon>
    </lineage>
</organism>
<dbReference type="PANTHER" id="PTHR31118">
    <property type="entry name" value="CYCLASE-LIKE PROTEIN 2"/>
    <property type="match status" value="1"/>
</dbReference>
<proteinExistence type="predicted"/>
<dbReference type="SUPFAM" id="SSF102198">
    <property type="entry name" value="Putative cyclase"/>
    <property type="match status" value="1"/>
</dbReference>
<gene>
    <name evidence="1" type="ORF">EUA93_06455</name>
</gene>
<dbReference type="InterPro" id="IPR037175">
    <property type="entry name" value="KFase_sf"/>
</dbReference>
<sequence>MADSLADVLARLRSCEWIDLTHTFGPGIPHYSAFPDEERETLFHFDEGVGASGTGFLAHRFTHIGQWGTHVDPPAHFTRGGRFLDELPVTDMILPLVVIDVRRQATADVDHIVSVADIEGHEAEHGEIPSGAFVALLTGWSDRWPDGEAMANRDADGLGHYPGWGVESLRFLVEERGVTAIGHDTTDTDAGAVVGAGSAPAETYILAADKWQIEMLAGLDRVPATGALVVATWPKPQEGSGFPARVFAIVDR</sequence>
<evidence type="ECO:0000313" key="2">
    <source>
        <dbReference type="Proteomes" id="UP000294071"/>
    </source>
</evidence>
<evidence type="ECO:0000313" key="1">
    <source>
        <dbReference type="EMBL" id="RYB94023.1"/>
    </source>
</evidence>
<dbReference type="Pfam" id="PF04199">
    <property type="entry name" value="Cyclase"/>
    <property type="match status" value="1"/>
</dbReference>
<keyword evidence="2" id="KW-1185">Reference proteome</keyword>
<dbReference type="GO" id="GO:0004061">
    <property type="term" value="F:arylformamidase activity"/>
    <property type="evidence" value="ECO:0007669"/>
    <property type="project" value="InterPro"/>
</dbReference>
<reference evidence="1 2" key="1">
    <citation type="submission" date="2019-01" db="EMBL/GenBank/DDBJ databases">
        <title>Novel species of Nocardioides.</title>
        <authorList>
            <person name="Liu Q."/>
            <person name="Xin Y.-H."/>
        </authorList>
    </citation>
    <scope>NUCLEOTIDE SEQUENCE [LARGE SCALE GENOMIC DNA]</scope>
    <source>
        <strain evidence="1 2">CGMCC 4.6882</strain>
    </source>
</reference>
<dbReference type="AlphaFoldDB" id="A0A4Q2S1T4"/>
<dbReference type="RefSeq" id="WP_129399379.1">
    <property type="nucleotide sequence ID" value="NZ_SDWT01000001.1"/>
</dbReference>
<dbReference type="InterPro" id="IPR007325">
    <property type="entry name" value="KFase/CYL"/>
</dbReference>
<protein>
    <submittedName>
        <fullName evidence="1">Cyclase family protein</fullName>
    </submittedName>
</protein>
<dbReference type="Gene3D" id="3.50.30.50">
    <property type="entry name" value="Putative cyclase"/>
    <property type="match status" value="1"/>
</dbReference>
<comment type="caution">
    <text evidence="1">The sequence shown here is derived from an EMBL/GenBank/DDBJ whole genome shotgun (WGS) entry which is preliminary data.</text>
</comment>
<dbReference type="EMBL" id="SDWT01000001">
    <property type="protein sequence ID" value="RYB94023.1"/>
    <property type="molecule type" value="Genomic_DNA"/>
</dbReference>
<dbReference type="OrthoDB" id="7067800at2"/>
<accession>A0A4Q2S1T4</accession>
<dbReference type="PANTHER" id="PTHR31118:SF12">
    <property type="entry name" value="CYCLASE-LIKE PROTEIN 2"/>
    <property type="match status" value="1"/>
</dbReference>
<dbReference type="Proteomes" id="UP000294071">
    <property type="component" value="Unassembled WGS sequence"/>
</dbReference>